<evidence type="ECO:0000313" key="3">
    <source>
        <dbReference type="EMBL" id="SFF24735.1"/>
    </source>
</evidence>
<dbReference type="PANTHER" id="PTHR43968:SF6">
    <property type="entry name" value="GLUTATHIONE S-TRANSFERASE OMEGA"/>
    <property type="match status" value="1"/>
</dbReference>
<reference evidence="4" key="1">
    <citation type="submission" date="2016-10" db="EMBL/GenBank/DDBJ databases">
        <authorList>
            <person name="Varghese N."/>
            <person name="Submissions S."/>
        </authorList>
    </citation>
    <scope>NUCLEOTIDE SEQUENCE [LARGE SCALE GENOMIC DNA]</scope>
    <source>
        <strain evidence="4">ATCC 25963</strain>
    </source>
</reference>
<dbReference type="InterPro" id="IPR010987">
    <property type="entry name" value="Glutathione-S-Trfase_C-like"/>
</dbReference>
<dbReference type="SUPFAM" id="SSF52833">
    <property type="entry name" value="Thioredoxin-like"/>
    <property type="match status" value="1"/>
</dbReference>
<feature type="domain" description="GST C-terminal" evidence="2">
    <location>
        <begin position="90"/>
        <end position="214"/>
    </location>
</feature>
<dbReference type="SFLD" id="SFLDS00019">
    <property type="entry name" value="Glutathione_Transferase_(cytos"/>
    <property type="match status" value="1"/>
</dbReference>
<dbReference type="STRING" id="54.SAMN02745121_07711"/>
<proteinExistence type="predicted"/>
<organism evidence="3 4">
    <name type="scientific">Nannocystis exedens</name>
    <dbReference type="NCBI Taxonomy" id="54"/>
    <lineage>
        <taxon>Bacteria</taxon>
        <taxon>Pseudomonadati</taxon>
        <taxon>Myxococcota</taxon>
        <taxon>Polyangia</taxon>
        <taxon>Nannocystales</taxon>
        <taxon>Nannocystaceae</taxon>
        <taxon>Nannocystis</taxon>
    </lineage>
</organism>
<dbReference type="SUPFAM" id="SSF47616">
    <property type="entry name" value="GST C-terminal domain-like"/>
    <property type="match status" value="1"/>
</dbReference>
<dbReference type="Pfam" id="PF13417">
    <property type="entry name" value="GST_N_3"/>
    <property type="match status" value="1"/>
</dbReference>
<evidence type="ECO:0000259" key="2">
    <source>
        <dbReference type="PROSITE" id="PS50405"/>
    </source>
</evidence>
<dbReference type="PANTHER" id="PTHR43968">
    <property type="match status" value="1"/>
</dbReference>
<dbReference type="CDD" id="cd00570">
    <property type="entry name" value="GST_N_family"/>
    <property type="match status" value="1"/>
</dbReference>
<accession>A0A1I2H3M4</accession>
<protein>
    <submittedName>
        <fullName evidence="3">Glutathione S-transferase</fullName>
    </submittedName>
</protein>
<dbReference type="InterPro" id="IPR036249">
    <property type="entry name" value="Thioredoxin-like_sf"/>
</dbReference>
<dbReference type="InterPro" id="IPR036282">
    <property type="entry name" value="Glutathione-S-Trfase_C_sf"/>
</dbReference>
<keyword evidence="3" id="KW-0808">Transferase</keyword>
<dbReference type="InterPro" id="IPR004045">
    <property type="entry name" value="Glutathione_S-Trfase_N"/>
</dbReference>
<dbReference type="OrthoDB" id="9797500at2"/>
<name>A0A1I2H3M4_9BACT</name>
<evidence type="ECO:0000313" key="4">
    <source>
        <dbReference type="Proteomes" id="UP000199400"/>
    </source>
</evidence>
<dbReference type="Gene3D" id="3.40.30.10">
    <property type="entry name" value="Glutaredoxin"/>
    <property type="match status" value="1"/>
</dbReference>
<evidence type="ECO:0000259" key="1">
    <source>
        <dbReference type="PROSITE" id="PS50404"/>
    </source>
</evidence>
<dbReference type="InterPro" id="IPR050983">
    <property type="entry name" value="GST_Omega/HSP26"/>
</dbReference>
<sequence length="264" mass="29944">MSELRVYHIPVCPFSQRLEILLALKGLTGAVKFEVVDITKPRDPALLAKTPGNTALPILETETGGVLRESLVLMQYFEDRFPEPRVAARDPFARAVENMLTALCSDLVNAGYGYVMNQDPAKREALRDKLLAQYAGIDAFLARYSPDRTFLHDEFGWAEAVFTPMFMRFWFLEYYEDFALPDEPKYARVRRWQAACLAHPSAQQVTREQIVKNYYDYSRGAGNGALPAGRTVSSFAFAPHWSQRPMPPREKYGRHATDAELGLV</sequence>
<feature type="domain" description="GST N-terminal" evidence="1">
    <location>
        <begin position="2"/>
        <end position="85"/>
    </location>
</feature>
<dbReference type="GO" id="GO:0005737">
    <property type="term" value="C:cytoplasm"/>
    <property type="evidence" value="ECO:0007669"/>
    <property type="project" value="TreeGrafter"/>
</dbReference>
<dbReference type="PROSITE" id="PS50404">
    <property type="entry name" value="GST_NTER"/>
    <property type="match status" value="1"/>
</dbReference>
<dbReference type="InterPro" id="IPR040079">
    <property type="entry name" value="Glutathione_S-Trfase"/>
</dbReference>
<dbReference type="GO" id="GO:0016740">
    <property type="term" value="F:transferase activity"/>
    <property type="evidence" value="ECO:0007669"/>
    <property type="project" value="UniProtKB-KW"/>
</dbReference>
<dbReference type="CDD" id="cd00299">
    <property type="entry name" value="GST_C_family"/>
    <property type="match status" value="1"/>
</dbReference>
<dbReference type="RefSeq" id="WP_096331789.1">
    <property type="nucleotide sequence ID" value="NZ_FOMX01000038.1"/>
</dbReference>
<keyword evidence="4" id="KW-1185">Reference proteome</keyword>
<gene>
    <name evidence="3" type="ORF">SAMN02745121_07711</name>
</gene>
<dbReference type="EMBL" id="FOMX01000038">
    <property type="protein sequence ID" value="SFF24735.1"/>
    <property type="molecule type" value="Genomic_DNA"/>
</dbReference>
<dbReference type="Proteomes" id="UP000199400">
    <property type="component" value="Unassembled WGS sequence"/>
</dbReference>
<dbReference type="Gene3D" id="1.20.1050.10">
    <property type="match status" value="1"/>
</dbReference>
<dbReference type="AlphaFoldDB" id="A0A1I2H3M4"/>
<dbReference type="PROSITE" id="PS50405">
    <property type="entry name" value="GST_CTER"/>
    <property type="match status" value="1"/>
</dbReference>